<organism evidence="1 2">
    <name type="scientific">Zea mays</name>
    <name type="common">Maize</name>
    <dbReference type="NCBI Taxonomy" id="4577"/>
    <lineage>
        <taxon>Eukaryota</taxon>
        <taxon>Viridiplantae</taxon>
        <taxon>Streptophyta</taxon>
        <taxon>Embryophyta</taxon>
        <taxon>Tracheophyta</taxon>
        <taxon>Spermatophyta</taxon>
        <taxon>Magnoliopsida</taxon>
        <taxon>Liliopsida</taxon>
        <taxon>Poales</taxon>
        <taxon>Poaceae</taxon>
        <taxon>PACMAD clade</taxon>
        <taxon>Panicoideae</taxon>
        <taxon>Andropogonodae</taxon>
        <taxon>Andropogoneae</taxon>
        <taxon>Tripsacinae</taxon>
        <taxon>Zea</taxon>
    </lineage>
</organism>
<keyword evidence="2" id="KW-1185">Reference proteome</keyword>
<dbReference type="AlphaFoldDB" id="A0A804PCJ3"/>
<dbReference type="EnsemblPlants" id="Zm00001eb225580_T002">
    <property type="protein sequence ID" value="Zm00001eb225580_P002"/>
    <property type="gene ID" value="Zm00001eb225580"/>
</dbReference>
<dbReference type="FunCoup" id="A0A804PCJ3">
    <property type="interactions" value="470"/>
</dbReference>
<dbReference type="EnsemblPlants" id="Zm00001eb225580_T001">
    <property type="protein sequence ID" value="Zm00001eb225580_P001"/>
    <property type="gene ID" value="Zm00001eb225580"/>
</dbReference>
<reference evidence="2" key="1">
    <citation type="journal article" date="2009" name="Science">
        <title>The B73 maize genome: complexity, diversity, and dynamics.</title>
        <authorList>
            <person name="Schnable P.S."/>
            <person name="Ware D."/>
            <person name="Fulton R.S."/>
            <person name="Stein J.C."/>
            <person name="Wei F."/>
            <person name="Pasternak S."/>
            <person name="Liang C."/>
            <person name="Zhang J."/>
            <person name="Fulton L."/>
            <person name="Graves T.A."/>
            <person name="Minx P."/>
            <person name="Reily A.D."/>
            <person name="Courtney L."/>
            <person name="Kruchowski S.S."/>
            <person name="Tomlinson C."/>
            <person name="Strong C."/>
            <person name="Delehaunty K."/>
            <person name="Fronick C."/>
            <person name="Courtney B."/>
            <person name="Rock S.M."/>
            <person name="Belter E."/>
            <person name="Du F."/>
            <person name="Kim K."/>
            <person name="Abbott R.M."/>
            <person name="Cotton M."/>
            <person name="Levy A."/>
            <person name="Marchetto P."/>
            <person name="Ochoa K."/>
            <person name="Jackson S.M."/>
            <person name="Gillam B."/>
            <person name="Chen W."/>
            <person name="Yan L."/>
            <person name="Higginbotham J."/>
            <person name="Cardenas M."/>
            <person name="Waligorski J."/>
            <person name="Applebaum E."/>
            <person name="Phelps L."/>
            <person name="Falcone J."/>
            <person name="Kanchi K."/>
            <person name="Thane T."/>
            <person name="Scimone A."/>
            <person name="Thane N."/>
            <person name="Henke J."/>
            <person name="Wang T."/>
            <person name="Ruppert J."/>
            <person name="Shah N."/>
            <person name="Rotter K."/>
            <person name="Hodges J."/>
            <person name="Ingenthron E."/>
            <person name="Cordes M."/>
            <person name="Kohlberg S."/>
            <person name="Sgro J."/>
            <person name="Delgado B."/>
            <person name="Mead K."/>
            <person name="Chinwalla A."/>
            <person name="Leonard S."/>
            <person name="Crouse K."/>
            <person name="Collura K."/>
            <person name="Kudrna D."/>
            <person name="Currie J."/>
            <person name="He R."/>
            <person name="Angelova A."/>
            <person name="Rajasekar S."/>
            <person name="Mueller T."/>
            <person name="Lomeli R."/>
            <person name="Scara G."/>
            <person name="Ko A."/>
            <person name="Delaney K."/>
            <person name="Wissotski M."/>
            <person name="Lopez G."/>
            <person name="Campos D."/>
            <person name="Braidotti M."/>
            <person name="Ashley E."/>
            <person name="Golser W."/>
            <person name="Kim H."/>
            <person name="Lee S."/>
            <person name="Lin J."/>
            <person name="Dujmic Z."/>
            <person name="Kim W."/>
            <person name="Talag J."/>
            <person name="Zuccolo A."/>
            <person name="Fan C."/>
            <person name="Sebastian A."/>
            <person name="Kramer M."/>
            <person name="Spiegel L."/>
            <person name="Nascimento L."/>
            <person name="Zutavern T."/>
            <person name="Miller B."/>
            <person name="Ambroise C."/>
            <person name="Muller S."/>
            <person name="Spooner W."/>
            <person name="Narechania A."/>
            <person name="Ren L."/>
            <person name="Wei S."/>
            <person name="Kumari S."/>
            <person name="Faga B."/>
            <person name="Levy M.J."/>
            <person name="McMahan L."/>
            <person name="Van Buren P."/>
            <person name="Vaughn M.W."/>
            <person name="Ying K."/>
            <person name="Yeh C.-T."/>
            <person name="Emrich S.J."/>
            <person name="Jia Y."/>
            <person name="Kalyanaraman A."/>
            <person name="Hsia A.-P."/>
            <person name="Barbazuk W.B."/>
            <person name="Baucom R.S."/>
            <person name="Brutnell T.P."/>
            <person name="Carpita N.C."/>
            <person name="Chaparro C."/>
            <person name="Chia J.-M."/>
            <person name="Deragon J.-M."/>
            <person name="Estill J.C."/>
            <person name="Fu Y."/>
            <person name="Jeddeloh J.A."/>
            <person name="Han Y."/>
            <person name="Lee H."/>
            <person name="Li P."/>
            <person name="Lisch D.R."/>
            <person name="Liu S."/>
            <person name="Liu Z."/>
            <person name="Nagel D.H."/>
            <person name="McCann M.C."/>
            <person name="SanMiguel P."/>
            <person name="Myers A.M."/>
            <person name="Nettleton D."/>
            <person name="Nguyen J."/>
            <person name="Penning B.W."/>
            <person name="Ponnala L."/>
            <person name="Schneider K.L."/>
            <person name="Schwartz D.C."/>
            <person name="Sharma A."/>
            <person name="Soderlund C."/>
            <person name="Springer N.M."/>
            <person name="Sun Q."/>
            <person name="Wang H."/>
            <person name="Waterman M."/>
            <person name="Westerman R."/>
            <person name="Wolfgruber T.K."/>
            <person name="Yang L."/>
            <person name="Yu Y."/>
            <person name="Zhang L."/>
            <person name="Zhou S."/>
            <person name="Zhu Q."/>
            <person name="Bennetzen J.L."/>
            <person name="Dawe R.K."/>
            <person name="Jiang J."/>
            <person name="Jiang N."/>
            <person name="Presting G.G."/>
            <person name="Wessler S.R."/>
            <person name="Aluru S."/>
            <person name="Martienssen R.A."/>
            <person name="Clifton S.W."/>
            <person name="McCombie W.R."/>
            <person name="Wing R.A."/>
            <person name="Wilson R.K."/>
        </authorList>
    </citation>
    <scope>NUCLEOTIDE SEQUENCE [LARGE SCALE GENOMIC DNA]</scope>
    <source>
        <strain evidence="2">cv. B73</strain>
    </source>
</reference>
<reference evidence="1" key="2">
    <citation type="submission" date="2019-07" db="EMBL/GenBank/DDBJ databases">
        <authorList>
            <person name="Seetharam A."/>
            <person name="Woodhouse M."/>
            <person name="Cannon E."/>
        </authorList>
    </citation>
    <scope>NUCLEOTIDE SEQUENCE [LARGE SCALE GENOMIC DNA]</scope>
    <source>
        <strain evidence="1">cv. B73</strain>
    </source>
</reference>
<protein>
    <submittedName>
        <fullName evidence="1">Uncharacterized protein</fullName>
    </submittedName>
</protein>
<sequence>MPPPGPPRPILSPAIPAASLRFSILAHMSSLNPAPALSMESASSALGSPRSSLNPAPALRYPWNVGPLPRITAPALDPRPRQPDLACGLGTPLPQIVASARHQRPCPRCGVRSLHGRQSRAWIRHPSAGASTAHSGPRAALAVPCATIGLLRWDFPFRILRSEAAAGSRGDNDFPEFKRH</sequence>
<evidence type="ECO:0000313" key="2">
    <source>
        <dbReference type="Proteomes" id="UP000007305"/>
    </source>
</evidence>
<dbReference type="Proteomes" id="UP000007305">
    <property type="component" value="Chromosome 5"/>
</dbReference>
<name>A0A804PCJ3_MAIZE</name>
<dbReference type="Gramene" id="Zm00001eb225580_T001">
    <property type="protein sequence ID" value="Zm00001eb225580_P001"/>
    <property type="gene ID" value="Zm00001eb225580"/>
</dbReference>
<evidence type="ECO:0000313" key="1">
    <source>
        <dbReference type="EnsemblPlants" id="Zm00001eb225580_P002"/>
    </source>
</evidence>
<proteinExistence type="predicted"/>
<reference evidence="1" key="3">
    <citation type="submission" date="2021-05" db="UniProtKB">
        <authorList>
            <consortium name="EnsemblPlants"/>
        </authorList>
    </citation>
    <scope>IDENTIFICATION</scope>
    <source>
        <strain evidence="1">cv. B73</strain>
    </source>
</reference>
<accession>A0A804PCJ3</accession>
<dbReference type="Gramene" id="Zm00001eb225580_T002">
    <property type="protein sequence ID" value="Zm00001eb225580_P002"/>
    <property type="gene ID" value="Zm00001eb225580"/>
</dbReference>